<name>A0ABQ1MIF1_9SPHI</name>
<gene>
    <name evidence="6" type="ORF">GCM10011386_34540</name>
</gene>
<comment type="cofactor">
    <cofactor evidence="1">
        <name>Mg(2+)</name>
        <dbReference type="ChEBI" id="CHEBI:18420"/>
    </cofactor>
</comment>
<keyword evidence="3" id="KW-0378">Hydrolase</keyword>
<dbReference type="Gene3D" id="3.20.20.370">
    <property type="entry name" value="Glycoside hydrolase/deacetylase"/>
    <property type="match status" value="1"/>
</dbReference>
<organism evidence="6 7">
    <name type="scientific">Parapedobacter defluvii</name>
    <dbReference type="NCBI Taxonomy" id="2045106"/>
    <lineage>
        <taxon>Bacteria</taxon>
        <taxon>Pseudomonadati</taxon>
        <taxon>Bacteroidota</taxon>
        <taxon>Sphingobacteriia</taxon>
        <taxon>Sphingobacteriales</taxon>
        <taxon>Sphingobacteriaceae</taxon>
        <taxon>Parapedobacter</taxon>
    </lineage>
</organism>
<evidence type="ECO:0000313" key="6">
    <source>
        <dbReference type="EMBL" id="GGC39549.1"/>
    </source>
</evidence>
<keyword evidence="2" id="KW-0479">Metal-binding</keyword>
<keyword evidence="5" id="KW-0119">Carbohydrate metabolism</keyword>
<keyword evidence="4" id="KW-0460">Magnesium</keyword>
<evidence type="ECO:0000256" key="5">
    <source>
        <dbReference type="ARBA" id="ARBA00023277"/>
    </source>
</evidence>
<dbReference type="InterPro" id="IPR011330">
    <property type="entry name" value="Glyco_hydro/deAcase_b/a-brl"/>
</dbReference>
<dbReference type="EMBL" id="BMIK01000014">
    <property type="protein sequence ID" value="GGC39549.1"/>
    <property type="molecule type" value="Genomic_DNA"/>
</dbReference>
<evidence type="ECO:0000313" key="7">
    <source>
        <dbReference type="Proteomes" id="UP000597338"/>
    </source>
</evidence>
<accession>A0ABQ1MIF1</accession>
<evidence type="ECO:0008006" key="8">
    <source>
        <dbReference type="Google" id="ProtNLM"/>
    </source>
</evidence>
<evidence type="ECO:0000256" key="4">
    <source>
        <dbReference type="ARBA" id="ARBA00022842"/>
    </source>
</evidence>
<dbReference type="RefSeq" id="WP_188752715.1">
    <property type="nucleotide sequence ID" value="NZ_BMIK01000014.1"/>
</dbReference>
<reference evidence="7" key="1">
    <citation type="journal article" date="2019" name="Int. J. Syst. Evol. Microbiol.">
        <title>The Global Catalogue of Microorganisms (GCM) 10K type strain sequencing project: providing services to taxonomists for standard genome sequencing and annotation.</title>
        <authorList>
            <consortium name="The Broad Institute Genomics Platform"/>
            <consortium name="The Broad Institute Genome Sequencing Center for Infectious Disease"/>
            <person name="Wu L."/>
            <person name="Ma J."/>
        </authorList>
    </citation>
    <scope>NUCLEOTIDE SEQUENCE [LARGE SCALE GENOMIC DNA]</scope>
    <source>
        <strain evidence="7">CGMCC 1.15342</strain>
    </source>
</reference>
<dbReference type="SUPFAM" id="SSF88713">
    <property type="entry name" value="Glycoside hydrolase/deacetylase"/>
    <property type="match status" value="1"/>
</dbReference>
<dbReference type="InterPro" id="IPR006879">
    <property type="entry name" value="YdjC-like"/>
</dbReference>
<comment type="caution">
    <text evidence="6">The sequence shown here is derived from an EMBL/GenBank/DDBJ whole genome shotgun (WGS) entry which is preliminary data.</text>
</comment>
<dbReference type="CDD" id="cd10802">
    <property type="entry name" value="YdjC_TTHB029_like"/>
    <property type="match status" value="1"/>
</dbReference>
<dbReference type="Proteomes" id="UP000597338">
    <property type="component" value="Unassembled WGS sequence"/>
</dbReference>
<keyword evidence="7" id="KW-1185">Reference proteome</keyword>
<proteinExistence type="predicted"/>
<protein>
    <recommendedName>
        <fullName evidence="8">ChbG/HpnK family deacetylase</fullName>
    </recommendedName>
</protein>
<evidence type="ECO:0000256" key="1">
    <source>
        <dbReference type="ARBA" id="ARBA00001946"/>
    </source>
</evidence>
<dbReference type="Pfam" id="PF04794">
    <property type="entry name" value="YdjC"/>
    <property type="match status" value="1"/>
</dbReference>
<evidence type="ECO:0000256" key="2">
    <source>
        <dbReference type="ARBA" id="ARBA00022723"/>
    </source>
</evidence>
<evidence type="ECO:0000256" key="3">
    <source>
        <dbReference type="ARBA" id="ARBA00022801"/>
    </source>
</evidence>
<sequence length="294" mass="33377">MKSIPRFFRKSTHRLLLAAGALVWSILPLTAQEDIRLLVRGDDMGVSRSINAAAIAAYERGIVRSVEVMVPGAWFEEAAALLNERPDLDVGIHLTLTSEWKHVKWRPLTHCPSITDADGYFLPFVWKNQQLPDAGSITERNWNIEEIERELRAQIELALKKIPHISHLSEHMGCLRFSEETKQLVEKLAREYRLSVHTDDVKPFPSWSGNEVSAEQKAANLKRGIKRITPGTYLLVEHPAYDDLETQGMGHVGYENVAADRYGVFKALTDKDVSGQIDRRGIRLINYRDLISDK</sequence>
<dbReference type="PANTHER" id="PTHR31609:SF1">
    <property type="entry name" value="CARBOHYDRATE DEACETYLASE"/>
    <property type="match status" value="1"/>
</dbReference>
<dbReference type="PANTHER" id="PTHR31609">
    <property type="entry name" value="YDJC DEACETYLASE FAMILY MEMBER"/>
    <property type="match status" value="1"/>
</dbReference>